<keyword evidence="3" id="KW-1185">Reference proteome</keyword>
<dbReference type="SUPFAM" id="SSF51905">
    <property type="entry name" value="FAD/NAD(P)-binding domain"/>
    <property type="match status" value="2"/>
</dbReference>
<dbReference type="InterPro" id="IPR000960">
    <property type="entry name" value="Flavin_mOase"/>
</dbReference>
<keyword evidence="1" id="KW-0560">Oxidoreductase</keyword>
<evidence type="ECO:0000256" key="1">
    <source>
        <dbReference type="ARBA" id="ARBA00023002"/>
    </source>
</evidence>
<evidence type="ECO:0000313" key="3">
    <source>
        <dbReference type="Proteomes" id="UP000179797"/>
    </source>
</evidence>
<protein>
    <recommendedName>
        <fullName evidence="4">Pyridine nucleotide-disulfide oxidoreductase</fullName>
    </recommendedName>
</protein>
<reference evidence="2 3" key="1">
    <citation type="journal article" date="2012" name="Int. J. Syst. Evol. Microbiol.">
        <title>Flammeovirga pacifica sp. nov., isolated from deep-sea sediment.</title>
        <authorList>
            <person name="Xu H."/>
            <person name="Fu Y."/>
            <person name="Yang N."/>
            <person name="Ding Z."/>
            <person name="Lai Q."/>
            <person name="Zeng R."/>
        </authorList>
    </citation>
    <scope>NUCLEOTIDE SEQUENCE [LARGE SCALE GENOMIC DNA]</scope>
    <source>
        <strain evidence="3">DSM 24597 / LMG 26175 / WPAGA1</strain>
    </source>
</reference>
<dbReference type="NCBIfam" id="NF040505">
    <property type="entry name" value="ArsO_flavin_mono"/>
    <property type="match status" value="1"/>
</dbReference>
<sequence length="354" mass="40001">MNRSFDVIIIGGGQSGLSVAYYLQLLGIDYLIIDENDKAGGSWNRGWDSLLLFSPGIYSSLSGWMIPPPKNIQYPSKDEFVDYLEAYEKRYDMPIERGITVQKVENYSKGYHVFTGRGVINAKVVVACTGATSTPYMPQYDGIRDFKGQIFHSYFYKNPSQIEGEKILIVGGGNSAAQIVAELSKTKKVQWATRRPPKFLPNDVDGRYLFDQANNTSENEKIEQKKLLGDIVMLDDVIEAKKNGFLNAKPSNFTFYEQGIVWENNEKENFDAVIWCTGFKPNFSFFKSLNIVQDHKIETEGTKIIGYDGLWAVGYGDWTGYASATIYGVGKTAKKTVEEISEYLLNFEDFDINF</sequence>
<dbReference type="PANTHER" id="PTHR43539">
    <property type="entry name" value="FLAVIN-BINDING MONOOXYGENASE-LIKE PROTEIN (AFU_ORTHOLOGUE AFUA_4G09220)"/>
    <property type="match status" value="1"/>
</dbReference>
<name>A0A1S1YW22_FLAPC</name>
<dbReference type="AlphaFoldDB" id="A0A1S1YW22"/>
<organism evidence="2 3">
    <name type="scientific">Flammeovirga pacifica</name>
    <dbReference type="NCBI Taxonomy" id="915059"/>
    <lineage>
        <taxon>Bacteria</taxon>
        <taxon>Pseudomonadati</taxon>
        <taxon>Bacteroidota</taxon>
        <taxon>Cytophagia</taxon>
        <taxon>Cytophagales</taxon>
        <taxon>Flammeovirgaceae</taxon>
        <taxon>Flammeovirga</taxon>
    </lineage>
</organism>
<dbReference type="InterPro" id="IPR050982">
    <property type="entry name" value="Auxin_biosynth/cation_transpt"/>
</dbReference>
<dbReference type="OrthoDB" id="9778740at2"/>
<comment type="caution">
    <text evidence="2">The sequence shown here is derived from an EMBL/GenBank/DDBJ whole genome shotgun (WGS) entry which is preliminary data.</text>
</comment>
<gene>
    <name evidence="2" type="ORF">NH26_01260</name>
</gene>
<accession>A0A1S1YW22</accession>
<dbReference type="Gene3D" id="3.50.50.60">
    <property type="entry name" value="FAD/NAD(P)-binding domain"/>
    <property type="match status" value="1"/>
</dbReference>
<dbReference type="PRINTS" id="PR00469">
    <property type="entry name" value="PNDRDTASEII"/>
</dbReference>
<dbReference type="Proteomes" id="UP000179797">
    <property type="component" value="Unassembled WGS sequence"/>
</dbReference>
<evidence type="ECO:0000313" key="2">
    <source>
        <dbReference type="EMBL" id="OHX65073.1"/>
    </source>
</evidence>
<proteinExistence type="predicted"/>
<dbReference type="GO" id="GO:0004497">
    <property type="term" value="F:monooxygenase activity"/>
    <property type="evidence" value="ECO:0007669"/>
    <property type="project" value="TreeGrafter"/>
</dbReference>
<dbReference type="PANTHER" id="PTHR43539:SF78">
    <property type="entry name" value="FLAVIN-CONTAINING MONOOXYGENASE"/>
    <property type="match status" value="1"/>
</dbReference>
<dbReference type="RefSeq" id="WP_044226546.1">
    <property type="nucleotide sequence ID" value="NZ_JRYR02000001.1"/>
</dbReference>
<dbReference type="PRINTS" id="PR00368">
    <property type="entry name" value="FADPNR"/>
</dbReference>
<dbReference type="GO" id="GO:0050660">
    <property type="term" value="F:flavin adenine dinucleotide binding"/>
    <property type="evidence" value="ECO:0007669"/>
    <property type="project" value="InterPro"/>
</dbReference>
<dbReference type="STRING" id="915059.NH26_01260"/>
<dbReference type="InterPro" id="IPR036188">
    <property type="entry name" value="FAD/NAD-bd_sf"/>
</dbReference>
<dbReference type="GO" id="GO:0050661">
    <property type="term" value="F:NADP binding"/>
    <property type="evidence" value="ECO:0007669"/>
    <property type="project" value="InterPro"/>
</dbReference>
<dbReference type="PIRSF" id="PIRSF000332">
    <property type="entry name" value="FMO"/>
    <property type="match status" value="1"/>
</dbReference>
<evidence type="ECO:0008006" key="4">
    <source>
        <dbReference type="Google" id="ProtNLM"/>
    </source>
</evidence>
<dbReference type="EMBL" id="JRYR02000001">
    <property type="protein sequence ID" value="OHX65073.1"/>
    <property type="molecule type" value="Genomic_DNA"/>
</dbReference>
<dbReference type="Pfam" id="PF13738">
    <property type="entry name" value="Pyr_redox_3"/>
    <property type="match status" value="1"/>
</dbReference>